<dbReference type="EC" id="3.2.1.-" evidence="9"/>
<dbReference type="PRINTS" id="PR00734">
    <property type="entry name" value="GLHYDRLASE7"/>
</dbReference>
<organism evidence="11 12">
    <name type="scientific">Lasiosphaeria miniovina</name>
    <dbReference type="NCBI Taxonomy" id="1954250"/>
    <lineage>
        <taxon>Eukaryota</taxon>
        <taxon>Fungi</taxon>
        <taxon>Dikarya</taxon>
        <taxon>Ascomycota</taxon>
        <taxon>Pezizomycotina</taxon>
        <taxon>Sordariomycetes</taxon>
        <taxon>Sordariomycetidae</taxon>
        <taxon>Sordariales</taxon>
        <taxon>Lasiosphaeriaceae</taxon>
        <taxon>Lasiosphaeria</taxon>
    </lineage>
</organism>
<dbReference type="Pfam" id="PF00840">
    <property type="entry name" value="Glyco_hydro_7"/>
    <property type="match status" value="1"/>
</dbReference>
<dbReference type="Proteomes" id="UP001172101">
    <property type="component" value="Unassembled WGS sequence"/>
</dbReference>
<evidence type="ECO:0000256" key="3">
    <source>
        <dbReference type="ARBA" id="ARBA00022729"/>
    </source>
</evidence>
<keyword evidence="4 9" id="KW-0378">Hydrolase</keyword>
<dbReference type="InterPro" id="IPR001722">
    <property type="entry name" value="Glyco_hydro_7"/>
</dbReference>
<accession>A0AA40DW67</accession>
<evidence type="ECO:0000313" key="12">
    <source>
        <dbReference type="Proteomes" id="UP001172101"/>
    </source>
</evidence>
<keyword evidence="6" id="KW-0119">Carbohydrate metabolism</keyword>
<feature type="signal peptide" evidence="10">
    <location>
        <begin position="1"/>
        <end position="17"/>
    </location>
</feature>
<dbReference type="InterPro" id="IPR037019">
    <property type="entry name" value="Glyco_hydro_7_sf"/>
</dbReference>
<comment type="catalytic activity">
    <reaction evidence="1">
        <text>Hydrolysis of (1-&gt;4)-beta-D-glucosidic linkages in cellulose and cellotetraose, releasing cellobiose from the non-reducing ends of the chains.</text>
        <dbReference type="EC" id="3.2.1.91"/>
    </reaction>
</comment>
<keyword evidence="3 10" id="KW-0732">Signal</keyword>
<evidence type="ECO:0000256" key="8">
    <source>
        <dbReference type="ARBA" id="ARBA00023326"/>
    </source>
</evidence>
<dbReference type="GO" id="GO:0016162">
    <property type="term" value="F:cellulose 1,4-beta-cellobiosidase activity"/>
    <property type="evidence" value="ECO:0007669"/>
    <property type="project" value="UniProtKB-EC"/>
</dbReference>
<dbReference type="AlphaFoldDB" id="A0AA40DW67"/>
<comment type="caution">
    <text evidence="11">The sequence shown here is derived from an EMBL/GenBank/DDBJ whole genome shotgun (WGS) entry which is preliminary data.</text>
</comment>
<dbReference type="SUPFAM" id="SSF49899">
    <property type="entry name" value="Concanavalin A-like lectins/glucanases"/>
    <property type="match status" value="1"/>
</dbReference>
<dbReference type="EMBL" id="JAUIRO010000005">
    <property type="protein sequence ID" value="KAK0713988.1"/>
    <property type="molecule type" value="Genomic_DNA"/>
</dbReference>
<protein>
    <recommendedName>
        <fullName evidence="9">Glucanase</fullName>
        <ecNumber evidence="9">3.2.1.-</ecNumber>
    </recommendedName>
</protein>
<dbReference type="GO" id="GO:0030245">
    <property type="term" value="P:cellulose catabolic process"/>
    <property type="evidence" value="ECO:0007669"/>
    <property type="project" value="UniProtKB-KW"/>
</dbReference>
<evidence type="ECO:0000313" key="11">
    <source>
        <dbReference type="EMBL" id="KAK0713988.1"/>
    </source>
</evidence>
<evidence type="ECO:0000256" key="4">
    <source>
        <dbReference type="ARBA" id="ARBA00022801"/>
    </source>
</evidence>
<evidence type="ECO:0000256" key="7">
    <source>
        <dbReference type="ARBA" id="ARBA00023295"/>
    </source>
</evidence>
<dbReference type="RefSeq" id="XP_060295310.1">
    <property type="nucleotide sequence ID" value="XM_060447339.1"/>
</dbReference>
<reference evidence="11" key="1">
    <citation type="submission" date="2023-06" db="EMBL/GenBank/DDBJ databases">
        <title>Genome-scale phylogeny and comparative genomics of the fungal order Sordariales.</title>
        <authorList>
            <consortium name="Lawrence Berkeley National Laboratory"/>
            <person name="Hensen N."/>
            <person name="Bonometti L."/>
            <person name="Westerberg I."/>
            <person name="Brannstrom I.O."/>
            <person name="Guillou S."/>
            <person name="Cros-Aarteil S."/>
            <person name="Calhoun S."/>
            <person name="Haridas S."/>
            <person name="Kuo A."/>
            <person name="Mondo S."/>
            <person name="Pangilinan J."/>
            <person name="Riley R."/>
            <person name="LaButti K."/>
            <person name="Andreopoulos B."/>
            <person name="Lipzen A."/>
            <person name="Chen C."/>
            <person name="Yanf M."/>
            <person name="Daum C."/>
            <person name="Ng V."/>
            <person name="Clum A."/>
            <person name="Steindorff A."/>
            <person name="Ohm R."/>
            <person name="Martin F."/>
            <person name="Silar P."/>
            <person name="Natvig D."/>
            <person name="Lalanne C."/>
            <person name="Gautier V."/>
            <person name="Ament-velasquez S.L."/>
            <person name="Kruys A."/>
            <person name="Hutchinson M.I."/>
            <person name="Powell A.J."/>
            <person name="Barry K."/>
            <person name="Miller A.N."/>
            <person name="Grigoriev I.V."/>
            <person name="Debuchy R."/>
            <person name="Gladieux P."/>
            <person name="Thoren M.H."/>
            <person name="Johannesson H."/>
        </authorList>
    </citation>
    <scope>NUCLEOTIDE SEQUENCE</scope>
    <source>
        <strain evidence="11">SMH2392-1A</strain>
    </source>
</reference>
<keyword evidence="8 9" id="KW-0624">Polysaccharide degradation</keyword>
<evidence type="ECO:0000256" key="6">
    <source>
        <dbReference type="ARBA" id="ARBA00023277"/>
    </source>
</evidence>
<evidence type="ECO:0000256" key="1">
    <source>
        <dbReference type="ARBA" id="ARBA00001641"/>
    </source>
</evidence>
<feature type="chain" id="PRO_5041283887" description="Glucanase" evidence="10">
    <location>
        <begin position="18"/>
        <end position="452"/>
    </location>
</feature>
<comment type="similarity">
    <text evidence="2 9">Belongs to the glycosyl hydrolase 7 (cellulase C) family.</text>
</comment>
<dbReference type="Gene3D" id="2.70.100.10">
    <property type="entry name" value="Glycoside hydrolase, family 7, domain"/>
    <property type="match status" value="1"/>
</dbReference>
<evidence type="ECO:0000256" key="2">
    <source>
        <dbReference type="ARBA" id="ARBA00006044"/>
    </source>
</evidence>
<evidence type="ECO:0000256" key="10">
    <source>
        <dbReference type="SAM" id="SignalP"/>
    </source>
</evidence>
<keyword evidence="12" id="KW-1185">Reference proteome</keyword>
<evidence type="ECO:0000256" key="9">
    <source>
        <dbReference type="RuleBase" id="RU361164"/>
    </source>
</evidence>
<evidence type="ECO:0000256" key="5">
    <source>
        <dbReference type="ARBA" id="ARBA00023001"/>
    </source>
</evidence>
<name>A0AA40DW67_9PEZI</name>
<dbReference type="PANTHER" id="PTHR33753:SF2">
    <property type="entry name" value="GLYCOSIDE HYDROLASE FAMILY 7 PROTEIN"/>
    <property type="match status" value="1"/>
</dbReference>
<dbReference type="PANTHER" id="PTHR33753">
    <property type="entry name" value="1,4-BETA-D-GLUCAN CELLOBIOHYDROLASE B"/>
    <property type="match status" value="1"/>
</dbReference>
<keyword evidence="7 9" id="KW-0326">Glycosidase</keyword>
<sequence>MLFTSLPLLTVLPLAAAQQAGSLEKEVHPKLQWSRCTADGCRQVSDSLVLDANMRWLHQVGGYRTCCDDLGWDSNVCRSSADCTDTCAVEGAQYSAYGVNATNDSISLRLKTSLDYASTVGSRLFLLDSASENSYYQTFTLRGNELAFDIDLSTVACGINSALRLVAMDADGGVSRFPAAANTAGAAYGTEYCDARCSRDQRFVGGKANSDGWVPSETDPSSGAGKYGACCPEFAVWNSNAHSFSMSSHPCPQSGYHVCEGLLCNASARAPGEASSGQCDPRGCSYNPFRMGSQGFYGQGKAVDTARRFTVVTRFEDARVSQFFVQDGKTVTVPPPTWAGLPRESGLAAETCAQVPAVFGERDSFAEGGGWRAHAALLRRLMVLAMSISVDYDSNNRWLDSLYPPQDGAGQARGDCPVDEDAFAAVAQHPNAKVTWSNIRFGTVGSTVALNP</sequence>
<dbReference type="GeneID" id="85330609"/>
<proteinExistence type="inferred from homology"/>
<dbReference type="InterPro" id="IPR013320">
    <property type="entry name" value="ConA-like_dom_sf"/>
</dbReference>
<gene>
    <name evidence="11" type="ORF">B0T26DRAFT_813725</name>
</gene>
<keyword evidence="5 9" id="KW-0136">Cellulose degradation</keyword>